<dbReference type="Pfam" id="PF00083">
    <property type="entry name" value="Sugar_tr"/>
    <property type="match status" value="1"/>
</dbReference>
<sequence length="167" mass="18850">MTWTLLAAGFCFYIPESSKAHVGMIACFVYVFTVLYSVGQGPIAFVYSAEVFLLSHREIGNSWAVSATFALSSALSLTFPLMLNKFNPTGAFGFYAGMNMVVFVSMFLFVPDTSGYTLEELDHVFAVTSRQFITYQVTKVLPWAVRRCLFKRRECPEPLYQLEPSRQ</sequence>
<evidence type="ECO:0000313" key="8">
    <source>
        <dbReference type="Proteomes" id="UP000054342"/>
    </source>
</evidence>
<dbReference type="InterPro" id="IPR036259">
    <property type="entry name" value="MFS_trans_sf"/>
</dbReference>
<keyword evidence="2" id="KW-0813">Transport</keyword>
<evidence type="ECO:0000256" key="4">
    <source>
        <dbReference type="ARBA" id="ARBA00022989"/>
    </source>
</evidence>
<keyword evidence="4 6" id="KW-1133">Transmembrane helix</keyword>
<evidence type="ECO:0008006" key="9">
    <source>
        <dbReference type="Google" id="ProtNLM"/>
    </source>
</evidence>
<dbReference type="Proteomes" id="UP000054342">
    <property type="component" value="Unassembled WGS sequence"/>
</dbReference>
<dbReference type="PANTHER" id="PTHR48020:SF4">
    <property type="entry name" value="SYMPORT, PUTATIVE (AFU_ORTHOLOGUE AFUA_3G11790)-RELATED"/>
    <property type="match status" value="1"/>
</dbReference>
<dbReference type="SUPFAM" id="SSF103473">
    <property type="entry name" value="MFS general substrate transporter"/>
    <property type="match status" value="1"/>
</dbReference>
<dbReference type="OrthoDB" id="4525599at2759"/>
<dbReference type="PANTHER" id="PTHR48020">
    <property type="entry name" value="PROTON MYO-INOSITOL COTRANSPORTER"/>
    <property type="match status" value="1"/>
</dbReference>
<keyword evidence="3 6" id="KW-0812">Transmembrane</keyword>
<dbReference type="GO" id="GO:0022857">
    <property type="term" value="F:transmembrane transporter activity"/>
    <property type="evidence" value="ECO:0007669"/>
    <property type="project" value="InterPro"/>
</dbReference>
<evidence type="ECO:0000256" key="2">
    <source>
        <dbReference type="ARBA" id="ARBA00022448"/>
    </source>
</evidence>
<dbReference type="InterPro" id="IPR005828">
    <property type="entry name" value="MFS_sugar_transport-like"/>
</dbReference>
<keyword evidence="8" id="KW-1185">Reference proteome</keyword>
<evidence type="ECO:0000313" key="7">
    <source>
        <dbReference type="EMBL" id="KIW60656.1"/>
    </source>
</evidence>
<dbReference type="STRING" id="348802.A0A0D2C6X4"/>
<accession>A0A0D2C6X4</accession>
<dbReference type="GeneID" id="25322764"/>
<organism evidence="7 8">
    <name type="scientific">Exophiala xenobiotica</name>
    <dbReference type="NCBI Taxonomy" id="348802"/>
    <lineage>
        <taxon>Eukaryota</taxon>
        <taxon>Fungi</taxon>
        <taxon>Dikarya</taxon>
        <taxon>Ascomycota</taxon>
        <taxon>Pezizomycotina</taxon>
        <taxon>Eurotiomycetes</taxon>
        <taxon>Chaetothyriomycetidae</taxon>
        <taxon>Chaetothyriales</taxon>
        <taxon>Herpotrichiellaceae</taxon>
        <taxon>Exophiala</taxon>
    </lineage>
</organism>
<evidence type="ECO:0000256" key="3">
    <source>
        <dbReference type="ARBA" id="ARBA00022692"/>
    </source>
</evidence>
<keyword evidence="5 6" id="KW-0472">Membrane</keyword>
<reference evidence="7 8" key="1">
    <citation type="submission" date="2015-01" db="EMBL/GenBank/DDBJ databases">
        <title>The Genome Sequence of Exophiala xenobiotica CBS118157.</title>
        <authorList>
            <consortium name="The Broad Institute Genomics Platform"/>
            <person name="Cuomo C."/>
            <person name="de Hoog S."/>
            <person name="Gorbushina A."/>
            <person name="Stielow B."/>
            <person name="Teixiera M."/>
            <person name="Abouelleil A."/>
            <person name="Chapman S.B."/>
            <person name="Priest M."/>
            <person name="Young S.K."/>
            <person name="Wortman J."/>
            <person name="Nusbaum C."/>
            <person name="Birren B."/>
        </authorList>
    </citation>
    <scope>NUCLEOTIDE SEQUENCE [LARGE SCALE GENOMIC DNA]</scope>
    <source>
        <strain evidence="7 8">CBS 118157</strain>
    </source>
</reference>
<evidence type="ECO:0000256" key="5">
    <source>
        <dbReference type="ARBA" id="ARBA00023136"/>
    </source>
</evidence>
<dbReference type="InterPro" id="IPR050814">
    <property type="entry name" value="Myo-inositol_Transporter"/>
</dbReference>
<dbReference type="Gene3D" id="1.20.1250.20">
    <property type="entry name" value="MFS general substrate transporter like domains"/>
    <property type="match status" value="1"/>
</dbReference>
<dbReference type="RefSeq" id="XP_013321240.1">
    <property type="nucleotide sequence ID" value="XM_013465786.1"/>
</dbReference>
<dbReference type="GO" id="GO:0016020">
    <property type="term" value="C:membrane"/>
    <property type="evidence" value="ECO:0007669"/>
    <property type="project" value="UniProtKB-SubCell"/>
</dbReference>
<feature type="transmembrane region" description="Helical" evidence="6">
    <location>
        <begin position="61"/>
        <end position="83"/>
    </location>
</feature>
<dbReference type="HOGENOM" id="CLU_132225_0_0_1"/>
<dbReference type="AlphaFoldDB" id="A0A0D2C6X4"/>
<name>A0A0D2C6X4_9EURO</name>
<dbReference type="EMBL" id="KN847317">
    <property type="protein sequence ID" value="KIW60656.1"/>
    <property type="molecule type" value="Genomic_DNA"/>
</dbReference>
<evidence type="ECO:0000256" key="6">
    <source>
        <dbReference type="SAM" id="Phobius"/>
    </source>
</evidence>
<proteinExistence type="predicted"/>
<protein>
    <recommendedName>
        <fullName evidence="9">Major facilitator superfamily (MFS) profile domain-containing protein</fullName>
    </recommendedName>
</protein>
<evidence type="ECO:0000256" key="1">
    <source>
        <dbReference type="ARBA" id="ARBA00004370"/>
    </source>
</evidence>
<comment type="subcellular location">
    <subcellularLocation>
        <location evidence="1">Membrane</location>
    </subcellularLocation>
</comment>
<feature type="transmembrane region" description="Helical" evidence="6">
    <location>
        <begin position="89"/>
        <end position="110"/>
    </location>
</feature>
<gene>
    <name evidence="7" type="ORF">PV05_00856</name>
</gene>